<feature type="compositionally biased region" description="Low complexity" evidence="3">
    <location>
        <begin position="148"/>
        <end position="158"/>
    </location>
</feature>
<evidence type="ECO:0008006" key="6">
    <source>
        <dbReference type="Google" id="ProtNLM"/>
    </source>
</evidence>
<dbReference type="AlphaFoldDB" id="A0A9X2IEQ5"/>
<accession>A0A9X2IEQ5</accession>
<dbReference type="GO" id="GO:0051782">
    <property type="term" value="P:negative regulation of cell division"/>
    <property type="evidence" value="ECO:0007669"/>
    <property type="project" value="TreeGrafter"/>
</dbReference>
<dbReference type="GO" id="GO:0016887">
    <property type="term" value="F:ATP hydrolysis activity"/>
    <property type="evidence" value="ECO:0007669"/>
    <property type="project" value="TreeGrafter"/>
</dbReference>
<dbReference type="Proteomes" id="UP001139485">
    <property type="component" value="Unassembled WGS sequence"/>
</dbReference>
<feature type="compositionally biased region" description="Low complexity" evidence="3">
    <location>
        <begin position="167"/>
        <end position="195"/>
    </location>
</feature>
<reference evidence="4" key="1">
    <citation type="submission" date="2022-05" db="EMBL/GenBank/DDBJ databases">
        <authorList>
            <person name="Tuo L."/>
        </authorList>
    </citation>
    <scope>NUCLEOTIDE SEQUENCE</scope>
    <source>
        <strain evidence="4">BSK12Z-4</strain>
    </source>
</reference>
<proteinExistence type="predicted"/>
<organism evidence="4 5">
    <name type="scientific">Nocardioides bruguierae</name>
    <dbReference type="NCBI Taxonomy" id="2945102"/>
    <lineage>
        <taxon>Bacteria</taxon>
        <taxon>Bacillati</taxon>
        <taxon>Actinomycetota</taxon>
        <taxon>Actinomycetes</taxon>
        <taxon>Propionibacteriales</taxon>
        <taxon>Nocardioidaceae</taxon>
        <taxon>Nocardioides</taxon>
    </lineage>
</organism>
<dbReference type="Gene3D" id="3.40.50.300">
    <property type="entry name" value="P-loop containing nucleotide triphosphate hydrolases"/>
    <property type="match status" value="1"/>
</dbReference>
<dbReference type="RefSeq" id="WP_250827139.1">
    <property type="nucleotide sequence ID" value="NZ_JAMOIL010000010.1"/>
</dbReference>
<keyword evidence="2" id="KW-0067">ATP-binding</keyword>
<protein>
    <recommendedName>
        <fullName evidence="6">CobQ/CobB/MinD/ParA nucleotide binding domain-containing protein</fullName>
    </recommendedName>
</protein>
<sequence length="513" mass="51588">MSPRVVLVAAAGAEWEDAALAALDERAGVVVLKRCMDIEDLLASAASGQADSAVLGLDAHGLDAGSVDLLRRYGVRPVAVVPTGVDPESARLRAGRVGLRRLVAEASVADVADAVTAPEPGDEPGDDPGSGPGEPGAAPTVGGPRLPPGLDLVALAAAAREREAAEGARAPGDTGAPGDPGPALDGAADDGAAAGRGVGDLDDLERLLDEEPPRRGTRPGRPGRVVAVWGPTGAPGRTTVAAGLATLGAARGTDTLLVDADPWGGAVAQHLGVLDEVSGLLATARLAAAGTLPERWRTAARALSPTLSVLTGLPRADRWVEVRSGVLEQLLTAASTVGDVVVDTGASLEDDPGAELAGRGARNGTTLAALEAADEIVVVGSADPVGLSRLARGLVDLAEVRPGVRPHVAVNRVRSSLGWSREELADMVRGFGHLSSLHFLPADTEAVDRALVAGRSVAEQRDAALTQALAGLADDALCAAPTGAIHSGAGARTVAGRGGARRRARGRLRRAAG</sequence>
<dbReference type="GO" id="GO:0005524">
    <property type="term" value="F:ATP binding"/>
    <property type="evidence" value="ECO:0007669"/>
    <property type="project" value="UniProtKB-KW"/>
</dbReference>
<name>A0A9X2IEQ5_9ACTN</name>
<evidence type="ECO:0000256" key="3">
    <source>
        <dbReference type="SAM" id="MobiDB-lite"/>
    </source>
</evidence>
<dbReference type="GO" id="GO:0009898">
    <property type="term" value="C:cytoplasmic side of plasma membrane"/>
    <property type="evidence" value="ECO:0007669"/>
    <property type="project" value="TreeGrafter"/>
</dbReference>
<dbReference type="SUPFAM" id="SSF52540">
    <property type="entry name" value="P-loop containing nucleoside triphosphate hydrolases"/>
    <property type="match status" value="1"/>
</dbReference>
<evidence type="ECO:0000313" key="4">
    <source>
        <dbReference type="EMBL" id="MCM0620542.1"/>
    </source>
</evidence>
<dbReference type="GO" id="GO:0005829">
    <property type="term" value="C:cytosol"/>
    <property type="evidence" value="ECO:0007669"/>
    <property type="project" value="TreeGrafter"/>
</dbReference>
<feature type="compositionally biased region" description="Low complexity" evidence="3">
    <location>
        <begin position="219"/>
        <end position="232"/>
    </location>
</feature>
<keyword evidence="1" id="KW-0547">Nucleotide-binding</keyword>
<dbReference type="EMBL" id="JAMOIL010000010">
    <property type="protein sequence ID" value="MCM0620542.1"/>
    <property type="molecule type" value="Genomic_DNA"/>
</dbReference>
<dbReference type="PANTHER" id="PTHR43384:SF6">
    <property type="entry name" value="SEPTUM SITE-DETERMINING PROTEIN MIND HOMOLOG, CHLOROPLASTIC"/>
    <property type="match status" value="1"/>
</dbReference>
<comment type="caution">
    <text evidence="4">The sequence shown here is derived from an EMBL/GenBank/DDBJ whole genome shotgun (WGS) entry which is preliminary data.</text>
</comment>
<evidence type="ECO:0000256" key="2">
    <source>
        <dbReference type="ARBA" id="ARBA00022840"/>
    </source>
</evidence>
<feature type="compositionally biased region" description="Basic and acidic residues" evidence="3">
    <location>
        <begin position="204"/>
        <end position="214"/>
    </location>
</feature>
<evidence type="ECO:0000313" key="5">
    <source>
        <dbReference type="Proteomes" id="UP001139485"/>
    </source>
</evidence>
<dbReference type="InterPro" id="IPR027417">
    <property type="entry name" value="P-loop_NTPase"/>
</dbReference>
<keyword evidence="5" id="KW-1185">Reference proteome</keyword>
<evidence type="ECO:0000256" key="1">
    <source>
        <dbReference type="ARBA" id="ARBA00022741"/>
    </source>
</evidence>
<dbReference type="InterPro" id="IPR050625">
    <property type="entry name" value="ParA/MinD_ATPase"/>
</dbReference>
<gene>
    <name evidence="4" type="ORF">M8330_09575</name>
</gene>
<dbReference type="PANTHER" id="PTHR43384">
    <property type="entry name" value="SEPTUM SITE-DETERMINING PROTEIN MIND HOMOLOG, CHLOROPLASTIC-RELATED"/>
    <property type="match status" value="1"/>
</dbReference>
<feature type="region of interest" description="Disordered" evidence="3">
    <location>
        <begin position="111"/>
        <end position="232"/>
    </location>
</feature>